<reference evidence="1" key="1">
    <citation type="submission" date="2021-03" db="EMBL/GenBank/DDBJ databases">
        <title>novel species isolated from a fishpond in China.</title>
        <authorList>
            <person name="Lu H."/>
            <person name="Cai Z."/>
        </authorList>
    </citation>
    <scope>NUCLEOTIDE SEQUENCE</scope>
    <source>
        <strain evidence="1">JCM 30855</strain>
    </source>
</reference>
<protein>
    <recommendedName>
        <fullName evidence="3">DUF2383 domain-containing protein</fullName>
    </recommendedName>
</protein>
<accession>A0A939DQ22</accession>
<dbReference type="EMBL" id="JAFKCV010000007">
    <property type="protein sequence ID" value="MBN7826272.1"/>
    <property type="molecule type" value="Genomic_DNA"/>
</dbReference>
<organism evidence="1 2">
    <name type="scientific">Bowmanella dokdonensis</name>
    <dbReference type="NCBI Taxonomy" id="751969"/>
    <lineage>
        <taxon>Bacteria</taxon>
        <taxon>Pseudomonadati</taxon>
        <taxon>Pseudomonadota</taxon>
        <taxon>Gammaproteobacteria</taxon>
        <taxon>Alteromonadales</taxon>
        <taxon>Alteromonadaceae</taxon>
        <taxon>Bowmanella</taxon>
    </lineage>
</organism>
<evidence type="ECO:0008006" key="3">
    <source>
        <dbReference type="Google" id="ProtNLM"/>
    </source>
</evidence>
<dbReference type="RefSeq" id="WP_206574384.1">
    <property type="nucleotide sequence ID" value="NZ_JAFKCV010000007.1"/>
</dbReference>
<proteinExistence type="predicted"/>
<keyword evidence="2" id="KW-1185">Reference proteome</keyword>
<dbReference type="AlphaFoldDB" id="A0A939DQ22"/>
<sequence length="162" mass="18709">MPFQRKSSGNPITEHDLALLARLLAASFAGEGFYLQASKAVSDSSVVQRFRQMAGIQRSIIDLILKNLTDLRPVASDSHDFNVFYDKVREQLNNRLQQGMLAELARVEEHLLTLHKQVLRTLNHRQLALQLSEHTAWMQILLDRLKHHHQGKYLTRTNQDLY</sequence>
<evidence type="ECO:0000313" key="2">
    <source>
        <dbReference type="Proteomes" id="UP000664654"/>
    </source>
</evidence>
<comment type="caution">
    <text evidence="1">The sequence shown here is derived from an EMBL/GenBank/DDBJ whole genome shotgun (WGS) entry which is preliminary data.</text>
</comment>
<dbReference type="Proteomes" id="UP000664654">
    <property type="component" value="Unassembled WGS sequence"/>
</dbReference>
<gene>
    <name evidence="1" type="ORF">J0A66_13635</name>
</gene>
<name>A0A939DQ22_9ALTE</name>
<evidence type="ECO:0000313" key="1">
    <source>
        <dbReference type="EMBL" id="MBN7826272.1"/>
    </source>
</evidence>
<dbReference type="Gene3D" id="1.20.1260.10">
    <property type="match status" value="1"/>
</dbReference>
<dbReference type="InterPro" id="IPR012347">
    <property type="entry name" value="Ferritin-like"/>
</dbReference>